<feature type="region of interest" description="Disordered" evidence="7">
    <location>
        <begin position="290"/>
        <end position="329"/>
    </location>
</feature>
<organism evidence="10 11">
    <name type="scientific">Tilletiaria anomala (strain ATCC 24038 / CBS 436.72 / UBC 951)</name>
    <dbReference type="NCBI Taxonomy" id="1037660"/>
    <lineage>
        <taxon>Eukaryota</taxon>
        <taxon>Fungi</taxon>
        <taxon>Dikarya</taxon>
        <taxon>Basidiomycota</taxon>
        <taxon>Ustilaginomycotina</taxon>
        <taxon>Exobasidiomycetes</taxon>
        <taxon>Georgefischeriales</taxon>
        <taxon>Tilletiariaceae</taxon>
        <taxon>Tilletiaria</taxon>
    </lineage>
</organism>
<dbReference type="CDD" id="cd06661">
    <property type="entry name" value="GGCT_like"/>
    <property type="match status" value="1"/>
</dbReference>
<feature type="compositionally biased region" description="Basic and acidic residues" evidence="7">
    <location>
        <begin position="743"/>
        <end position="753"/>
    </location>
</feature>
<dbReference type="GO" id="GO:0003676">
    <property type="term" value="F:nucleic acid binding"/>
    <property type="evidence" value="ECO:0007669"/>
    <property type="project" value="InterPro"/>
</dbReference>
<dbReference type="PANTHER" id="PTHR44029">
    <property type="entry name" value="DNAJ HOMOLOG SUBFAMILY C MEMBER 21"/>
    <property type="match status" value="1"/>
</dbReference>
<proteinExistence type="predicted"/>
<feature type="compositionally biased region" description="Basic and acidic residues" evidence="7">
    <location>
        <begin position="298"/>
        <end position="329"/>
    </location>
</feature>
<accession>A0A066WRX7</accession>
<keyword evidence="4" id="KW-0862">Zinc</keyword>
<feature type="compositionally biased region" description="Polar residues" evidence="7">
    <location>
        <begin position="1"/>
        <end position="10"/>
    </location>
</feature>
<dbReference type="CDD" id="cd06257">
    <property type="entry name" value="DnaJ"/>
    <property type="match status" value="1"/>
</dbReference>
<dbReference type="SUPFAM" id="SSF46565">
    <property type="entry name" value="Chaperone J-domain"/>
    <property type="match status" value="1"/>
</dbReference>
<dbReference type="PROSITE" id="PS00028">
    <property type="entry name" value="ZINC_FINGER_C2H2_1"/>
    <property type="match status" value="2"/>
</dbReference>
<dbReference type="STRING" id="1037660.A0A066WRX7"/>
<dbReference type="GO" id="GO:0006751">
    <property type="term" value="P:glutathione catabolic process"/>
    <property type="evidence" value="ECO:0007669"/>
    <property type="project" value="InterPro"/>
</dbReference>
<keyword evidence="5" id="KW-0456">Lyase</keyword>
<evidence type="ECO:0000259" key="9">
    <source>
        <dbReference type="PROSITE" id="PS50157"/>
    </source>
</evidence>
<sequence length="822" mass="91991">MGAGQSSQGGSKRASGDEAAWDGGPSAKDYYALLSIDQDADEATIRKAYRKLALQHHPDKNPGQEEESNRRFHLIQAAYEVLSDPQERAWYDNHKDDVFEDDDDENISDAAFEDLRTGKAAQAAPRASAPGLTIKHLGRFFDPTLATGKNMTVPSSDDSGFFGTYRRLFKRIADEEQIATAYPGEDNGPPFEYPTFGYSHNPYALVKGEEAAGNQTPAKNFYTAWAGFSSRKSFGWLDKYRTNEAPDRRVKRLMEKENKRARDMARKDYNDTVRSLVAFIRKRDPRFKAWQKKQAPGGEEHVKKIQQSREEANTRMREREAAAERYREQTQDWEKVEEVIYSDFEDSDVSYVSDSADGNEDDHDEGGEEEGDEDESVDEPESSQWTCVACDKFFQSEAAWQNHERSKKHKQEVQRLRREMQQEEDELNLAGDAVPLAGEDVSAGFAMPSASPGPNSKKAKKKQMKQRKAQQQAGLALHEAEDLDGEDGSDAFDIKEPLISALDTSHIGVKETAQPDAFLAAPKERPPGSFDVFGYGSLIFKPPPHVIGRTPGYIKGYARRFAQHSIDHRGTPERPGRVVTLISAADWHQFEEADDAPEGDIVWGYSYTIDPAHASEVKAYLDWREKNGYTEQRVTVWASEIEKVLDDVLVYVGLPDNPAFVGPSSLDDLALRIFTCEGPSGRNDEYLLNLAKAVRNLAPDVKDSHLFRLEEKVLLLKAKETADKVQDCKNDNAAATLTAVTDTDGHIDGEQGKRARRRNKDNKSKGKAGEVCNVCASHFQSRSKLFNHIRETGHAAAGKVDEEEWEVGVGAAQGKKKGRKKR</sequence>
<dbReference type="GeneID" id="25262211"/>
<dbReference type="InterPro" id="IPR054076">
    <property type="entry name" value="ZUO1-like_ZHD"/>
</dbReference>
<dbReference type="SUPFAM" id="SSF57667">
    <property type="entry name" value="beta-beta-alpha zinc fingers"/>
    <property type="match status" value="1"/>
</dbReference>
<dbReference type="InterPro" id="IPR006840">
    <property type="entry name" value="ChaC"/>
</dbReference>
<dbReference type="AlphaFoldDB" id="A0A066WRX7"/>
<comment type="caution">
    <text evidence="10">The sequence shown here is derived from an EMBL/GenBank/DDBJ whole genome shotgun (WGS) entry which is preliminary data.</text>
</comment>
<evidence type="ECO:0000256" key="3">
    <source>
        <dbReference type="ARBA" id="ARBA00022771"/>
    </source>
</evidence>
<dbReference type="InterPro" id="IPR036869">
    <property type="entry name" value="J_dom_sf"/>
</dbReference>
<feature type="region of interest" description="Disordered" evidence="7">
    <location>
        <begin position="399"/>
        <end position="426"/>
    </location>
</feature>
<dbReference type="Gene3D" id="3.30.160.60">
    <property type="entry name" value="Classic Zinc Finger"/>
    <property type="match status" value="1"/>
</dbReference>
<dbReference type="SMART" id="SM00451">
    <property type="entry name" value="ZnF_U1"/>
    <property type="match status" value="1"/>
</dbReference>
<dbReference type="InterPro" id="IPR003604">
    <property type="entry name" value="Matrin/U1-like-C_Znf_C2H2"/>
</dbReference>
<dbReference type="InterPro" id="IPR036236">
    <property type="entry name" value="Znf_C2H2_sf"/>
</dbReference>
<dbReference type="Proteomes" id="UP000027361">
    <property type="component" value="Unassembled WGS sequence"/>
</dbReference>
<feature type="domain" description="C2H2-type" evidence="9">
    <location>
        <begin position="385"/>
        <end position="414"/>
    </location>
</feature>
<dbReference type="Pfam" id="PF21884">
    <property type="entry name" value="ZUO1-like_ZHD"/>
    <property type="match status" value="1"/>
</dbReference>
<dbReference type="OMA" id="ANKIFHK"/>
<dbReference type="InterPro" id="IPR036568">
    <property type="entry name" value="GGCT-like_sf"/>
</dbReference>
<evidence type="ECO:0000256" key="7">
    <source>
        <dbReference type="SAM" id="MobiDB-lite"/>
    </source>
</evidence>
<gene>
    <name evidence="10" type="ORF">K437DRAFT_218927</name>
</gene>
<dbReference type="Gene3D" id="1.10.287.110">
    <property type="entry name" value="DnaJ domain"/>
    <property type="match status" value="1"/>
</dbReference>
<dbReference type="Pfam" id="PF00226">
    <property type="entry name" value="DnaJ"/>
    <property type="match status" value="1"/>
</dbReference>
<evidence type="ECO:0000259" key="8">
    <source>
        <dbReference type="PROSITE" id="PS50076"/>
    </source>
</evidence>
<dbReference type="InParanoid" id="A0A066WRX7"/>
<dbReference type="GO" id="GO:0061928">
    <property type="term" value="F:glutathione specific gamma-glutamylcyclotransferase activity"/>
    <property type="evidence" value="ECO:0007669"/>
    <property type="project" value="UniProtKB-EC"/>
</dbReference>
<dbReference type="PANTHER" id="PTHR44029:SF1">
    <property type="entry name" value="DNAJ HOMOLOG SUBFAMILY C MEMBER 21"/>
    <property type="match status" value="1"/>
</dbReference>
<dbReference type="RefSeq" id="XP_013246249.1">
    <property type="nucleotide sequence ID" value="XM_013390795.1"/>
</dbReference>
<dbReference type="HOGENOM" id="CLU_009539_0_0_1"/>
<feature type="compositionally biased region" description="Basic residues" evidence="7">
    <location>
        <begin position="457"/>
        <end position="468"/>
    </location>
</feature>
<dbReference type="GO" id="GO:0008270">
    <property type="term" value="F:zinc ion binding"/>
    <property type="evidence" value="ECO:0007669"/>
    <property type="project" value="UniProtKB-KW"/>
</dbReference>
<evidence type="ECO:0000313" key="10">
    <source>
        <dbReference type="EMBL" id="KDN53410.1"/>
    </source>
</evidence>
<dbReference type="SMART" id="SM00355">
    <property type="entry name" value="ZnF_C2H2"/>
    <property type="match status" value="2"/>
</dbReference>
<name>A0A066WRX7_TILAU</name>
<dbReference type="GO" id="GO:0005737">
    <property type="term" value="C:cytoplasm"/>
    <property type="evidence" value="ECO:0007669"/>
    <property type="project" value="TreeGrafter"/>
</dbReference>
<feature type="compositionally biased region" description="Acidic residues" evidence="7">
    <location>
        <begin position="357"/>
        <end position="381"/>
    </location>
</feature>
<evidence type="ECO:0000256" key="6">
    <source>
        <dbReference type="PROSITE-ProRule" id="PRU00042"/>
    </source>
</evidence>
<dbReference type="InterPro" id="IPR018253">
    <property type="entry name" value="DnaJ_domain_CS"/>
</dbReference>
<feature type="region of interest" description="Disordered" evidence="7">
    <location>
        <begin position="800"/>
        <end position="822"/>
    </location>
</feature>
<evidence type="ECO:0000256" key="1">
    <source>
        <dbReference type="ARBA" id="ARBA00012344"/>
    </source>
</evidence>
<dbReference type="PROSITE" id="PS00636">
    <property type="entry name" value="DNAJ_1"/>
    <property type="match status" value="1"/>
</dbReference>
<keyword evidence="2" id="KW-0479">Metal-binding</keyword>
<feature type="domain" description="J" evidence="8">
    <location>
        <begin position="29"/>
        <end position="95"/>
    </location>
</feature>
<dbReference type="InterPro" id="IPR013024">
    <property type="entry name" value="GGCT-like"/>
</dbReference>
<dbReference type="OrthoDB" id="5894at2759"/>
<evidence type="ECO:0000256" key="2">
    <source>
        <dbReference type="ARBA" id="ARBA00022723"/>
    </source>
</evidence>
<evidence type="ECO:0000256" key="5">
    <source>
        <dbReference type="ARBA" id="ARBA00023239"/>
    </source>
</evidence>
<dbReference type="InterPro" id="IPR022755">
    <property type="entry name" value="Znf_C2H2_jaz"/>
</dbReference>
<feature type="region of interest" description="Disordered" evidence="7">
    <location>
        <begin position="1"/>
        <end position="23"/>
    </location>
</feature>
<keyword evidence="11" id="KW-1185">Reference proteome</keyword>
<evidence type="ECO:0000313" key="11">
    <source>
        <dbReference type="Proteomes" id="UP000027361"/>
    </source>
</evidence>
<evidence type="ECO:0000256" key="4">
    <source>
        <dbReference type="ARBA" id="ARBA00022833"/>
    </source>
</evidence>
<keyword evidence="3 6" id="KW-0863">Zinc-finger</keyword>
<dbReference type="PRINTS" id="PR00625">
    <property type="entry name" value="JDOMAIN"/>
</dbReference>
<dbReference type="InterPro" id="IPR001623">
    <property type="entry name" value="DnaJ_domain"/>
</dbReference>
<dbReference type="PROSITE" id="PS50157">
    <property type="entry name" value="ZINC_FINGER_C2H2_2"/>
    <property type="match status" value="1"/>
</dbReference>
<dbReference type="InterPro" id="IPR013087">
    <property type="entry name" value="Znf_C2H2_type"/>
</dbReference>
<dbReference type="SUPFAM" id="SSF110857">
    <property type="entry name" value="Gamma-glutamyl cyclotransferase-like"/>
    <property type="match status" value="1"/>
</dbReference>
<dbReference type="PROSITE" id="PS50076">
    <property type="entry name" value="DNAJ_2"/>
    <property type="match status" value="1"/>
</dbReference>
<feature type="region of interest" description="Disordered" evidence="7">
    <location>
        <begin position="443"/>
        <end position="476"/>
    </location>
</feature>
<dbReference type="InterPro" id="IPR051964">
    <property type="entry name" value="Chaperone_stress_response"/>
</dbReference>
<reference evidence="10 11" key="1">
    <citation type="submission" date="2014-05" db="EMBL/GenBank/DDBJ databases">
        <title>Draft genome sequence of a rare smut relative, Tilletiaria anomala UBC 951.</title>
        <authorList>
            <consortium name="DOE Joint Genome Institute"/>
            <person name="Toome M."/>
            <person name="Kuo A."/>
            <person name="Henrissat B."/>
            <person name="Lipzen A."/>
            <person name="Tritt A."/>
            <person name="Yoshinaga Y."/>
            <person name="Zane M."/>
            <person name="Barry K."/>
            <person name="Grigoriev I.V."/>
            <person name="Spatafora J.W."/>
            <person name="Aimea M.C."/>
        </authorList>
    </citation>
    <scope>NUCLEOTIDE SEQUENCE [LARGE SCALE GENOMIC DNA]</scope>
    <source>
        <strain evidence="10 11">UBC 951</strain>
    </source>
</reference>
<dbReference type="EC" id="4.3.2.7" evidence="1"/>
<dbReference type="Pfam" id="PF04752">
    <property type="entry name" value="ChaC"/>
    <property type="match status" value="1"/>
</dbReference>
<feature type="region of interest" description="Disordered" evidence="7">
    <location>
        <begin position="743"/>
        <end position="767"/>
    </location>
</feature>
<feature type="region of interest" description="Disordered" evidence="7">
    <location>
        <begin position="347"/>
        <end position="384"/>
    </location>
</feature>
<feature type="compositionally biased region" description="Basic and acidic residues" evidence="7">
    <location>
        <begin position="411"/>
        <end position="421"/>
    </location>
</feature>
<dbReference type="SMART" id="SM00271">
    <property type="entry name" value="DnaJ"/>
    <property type="match status" value="1"/>
</dbReference>
<dbReference type="Pfam" id="PF12171">
    <property type="entry name" value="zf-C2H2_jaz"/>
    <property type="match status" value="1"/>
</dbReference>
<protein>
    <recommendedName>
        <fullName evidence="1">glutathione-specific gamma-glutamylcyclotransferase</fullName>
        <ecNumber evidence="1">4.3.2.7</ecNumber>
    </recommendedName>
</protein>
<dbReference type="EMBL" id="JMSN01000002">
    <property type="protein sequence ID" value="KDN53410.1"/>
    <property type="molecule type" value="Genomic_DNA"/>
</dbReference>